<dbReference type="InterPro" id="IPR039426">
    <property type="entry name" value="TonB-dep_rcpt-like"/>
</dbReference>
<dbReference type="GO" id="GO:0009279">
    <property type="term" value="C:cell outer membrane"/>
    <property type="evidence" value="ECO:0007669"/>
    <property type="project" value="UniProtKB-SubCell"/>
</dbReference>
<keyword evidence="1" id="KW-0812">Transmembrane</keyword>
<accession>A0A5B8VIW2</accession>
<dbReference type="KEGG" id="agi:FSB73_06885"/>
<comment type="similarity">
    <text evidence="1">Belongs to the TonB-dependent receptor family.</text>
</comment>
<protein>
    <submittedName>
        <fullName evidence="2">TonB-dependent receptor</fullName>
    </submittedName>
</protein>
<evidence type="ECO:0000313" key="3">
    <source>
        <dbReference type="Proteomes" id="UP000321291"/>
    </source>
</evidence>
<dbReference type="EMBL" id="CP042434">
    <property type="protein sequence ID" value="QEC71430.1"/>
    <property type="molecule type" value="Genomic_DNA"/>
</dbReference>
<keyword evidence="2" id="KW-0675">Receptor</keyword>
<keyword evidence="3" id="KW-1185">Reference proteome</keyword>
<dbReference type="Pfam" id="PF13715">
    <property type="entry name" value="CarbopepD_reg_2"/>
    <property type="match status" value="1"/>
</dbReference>
<dbReference type="SUPFAM" id="SSF56935">
    <property type="entry name" value="Porins"/>
    <property type="match status" value="1"/>
</dbReference>
<dbReference type="Proteomes" id="UP000321291">
    <property type="component" value="Chromosome"/>
</dbReference>
<dbReference type="PROSITE" id="PS52016">
    <property type="entry name" value="TONB_DEPENDENT_REC_3"/>
    <property type="match status" value="1"/>
</dbReference>
<organism evidence="2 3">
    <name type="scientific">Arachidicoccus ginsenosidivorans</name>
    <dbReference type="NCBI Taxonomy" id="496057"/>
    <lineage>
        <taxon>Bacteria</taxon>
        <taxon>Pseudomonadati</taxon>
        <taxon>Bacteroidota</taxon>
        <taxon>Chitinophagia</taxon>
        <taxon>Chitinophagales</taxon>
        <taxon>Chitinophagaceae</taxon>
        <taxon>Arachidicoccus</taxon>
    </lineage>
</organism>
<keyword evidence="1" id="KW-0813">Transport</keyword>
<sequence length="747" mass="85353">MKSGYFIFLFGLILFKANAQTKIEGGVKDGKMRPLIGASIAVKNGYDGAITDSAGNYHFTTTDQGTDTLIFSLTGYKSIEKIVQLNGQAITLNVVLKEAFNELSAVTITAGSFSAGDNKKGVVLSSLDILTTSTNADISSAMRLLPGTQQNGESSGLFVHGGTAGETAQYMDGAVIQNPYYAGGPQIMQRGRFDPRLFSGTMFATGGYSALYGNAMSSVLLMNSNDLPEKSEYEIDVSPIAYVNLRTQQLARDKKSAYGISYNYINVWPEMQVVNTYFDITKTPVYHTANFYYHRKTKGGMIKYYTEFSHNDVGYSWQDIDSLVLKDKINVANNNWYNNLNWTELLGAKWKMTWANSFSMNHDHITRSVLDNKNEAVVFDPSLYWMNNKIFTYLNSEDHLQSRFVLEKTFRYLNAIRFGGEYDYAHTDGLYNGRSIKFNDHYGAVFAENDLYFTNNFMLKSGIRAERSALINETKVAPRISTAYRIGPNEQLSAAYGIFYQKPEAHYLMYNQNLRFTKSTQYILNYQKSTTSQILRLEAYYKKYDDLISLVPATQVNDYPFSNDGYGHAEGFDLFWKDQKTFPFKYWISYSYIHTKRQFLNYPTPLQPDFITPHTFSAVLQQFIPGIKSQVNFSYSFATGRPYYYFAPDLQSHTYQLKTQGKSSDYNNLDFSIDYLPDFGKTNKKMTVMFVATIKNILGLQQIYTYNYSYDGSYKQPVWPMSKRQYFIGVFFNFGRDRSQEIINENL</sequence>
<gene>
    <name evidence="2" type="ORF">FSB73_06885</name>
</gene>
<evidence type="ECO:0000256" key="1">
    <source>
        <dbReference type="PROSITE-ProRule" id="PRU01360"/>
    </source>
</evidence>
<dbReference type="InterPro" id="IPR008969">
    <property type="entry name" value="CarboxyPept-like_regulatory"/>
</dbReference>
<reference evidence="2 3" key="1">
    <citation type="journal article" date="2017" name="Int. J. Syst. Evol. Microbiol.">
        <title>Arachidicoccus ginsenosidivorans sp. nov., with ginsenoside-converting activity isolated from ginseng cultivating soil.</title>
        <authorList>
            <person name="Siddiqi M.Z."/>
            <person name="Aslam Z."/>
            <person name="Im W.T."/>
        </authorList>
    </citation>
    <scope>NUCLEOTIDE SEQUENCE [LARGE SCALE GENOMIC DNA]</scope>
    <source>
        <strain evidence="2 3">Gsoil 809</strain>
    </source>
</reference>
<dbReference type="AlphaFoldDB" id="A0A5B8VIW2"/>
<proteinExistence type="inferred from homology"/>
<keyword evidence="1" id="KW-0472">Membrane</keyword>
<keyword evidence="1" id="KW-1134">Transmembrane beta strand</keyword>
<dbReference type="RefSeq" id="WP_146780808.1">
    <property type="nucleotide sequence ID" value="NZ_CP042434.1"/>
</dbReference>
<keyword evidence="1" id="KW-0998">Cell outer membrane</keyword>
<dbReference type="Gene3D" id="2.60.40.1120">
    <property type="entry name" value="Carboxypeptidase-like, regulatory domain"/>
    <property type="match status" value="1"/>
</dbReference>
<comment type="subcellular location">
    <subcellularLocation>
        <location evidence="1">Cell outer membrane</location>
        <topology evidence="1">Multi-pass membrane protein</topology>
    </subcellularLocation>
</comment>
<dbReference type="SUPFAM" id="SSF49464">
    <property type="entry name" value="Carboxypeptidase regulatory domain-like"/>
    <property type="match status" value="1"/>
</dbReference>
<evidence type="ECO:0000313" key="2">
    <source>
        <dbReference type="EMBL" id="QEC71430.1"/>
    </source>
</evidence>
<name>A0A5B8VIW2_9BACT</name>